<proteinExistence type="predicted"/>
<reference evidence="2" key="1">
    <citation type="submission" date="2006-08" db="EMBL/GenBank/DDBJ databases">
        <title>Complete sequence of Chromosome 3 of Burkholderia cepacia AMMD.</title>
        <authorList>
            <consortium name="US DOE Joint Genome Institute"/>
            <person name="Copeland A."/>
            <person name="Lucas S."/>
            <person name="Lapidus A."/>
            <person name="Barry K."/>
            <person name="Detter J.C."/>
            <person name="Glavina del Rio T."/>
            <person name="Hammon N."/>
            <person name="Israni S."/>
            <person name="Pitluck S."/>
            <person name="Bruce D."/>
            <person name="Chain P."/>
            <person name="Malfatti S."/>
            <person name="Shin M."/>
            <person name="Vergez L."/>
            <person name="Schmutz J."/>
            <person name="Larimer F."/>
            <person name="Land M."/>
            <person name="Hauser L."/>
            <person name="Kyrpides N."/>
            <person name="Kim E."/>
            <person name="Parke J."/>
            <person name="Coenye T."/>
            <person name="Konstantinidis K."/>
            <person name="Ramette A."/>
            <person name="Tiedje J."/>
            <person name="Richardson P."/>
        </authorList>
    </citation>
    <scope>NUCLEOTIDE SEQUENCE</scope>
    <source>
        <strain evidence="2">AMMD</strain>
    </source>
</reference>
<name>Q0B3D4_BURCM</name>
<dbReference type="Proteomes" id="UP000000662">
    <property type="component" value="Chromosome 3"/>
</dbReference>
<organism evidence="2 3">
    <name type="scientific">Burkholderia ambifaria (strain ATCC BAA-244 / DSM 16087 / CCUG 44356 / LMG 19182 / AMMD)</name>
    <name type="common">Burkholderia cepacia (strain AMMD)</name>
    <dbReference type="NCBI Taxonomy" id="339670"/>
    <lineage>
        <taxon>Bacteria</taxon>
        <taxon>Pseudomonadati</taxon>
        <taxon>Pseudomonadota</taxon>
        <taxon>Betaproteobacteria</taxon>
        <taxon>Burkholderiales</taxon>
        <taxon>Burkholderiaceae</taxon>
        <taxon>Burkholderia</taxon>
        <taxon>Burkholderia cepacia complex</taxon>
    </lineage>
</organism>
<evidence type="ECO:0000313" key="3">
    <source>
        <dbReference type="Proteomes" id="UP000000662"/>
    </source>
</evidence>
<accession>Q0B3D4</accession>
<dbReference type="GeneID" id="93089623"/>
<protein>
    <submittedName>
        <fullName evidence="2">Uncharacterized protein</fullName>
    </submittedName>
</protein>
<dbReference type="KEGG" id="bam:Bamb_5792"/>
<feature type="region of interest" description="Disordered" evidence="1">
    <location>
        <begin position="82"/>
        <end position="104"/>
    </location>
</feature>
<sequence length="104" mass="11021">MTAIPTMADALFAMLGKDAPPNQISLGCMVLPTPYQYGERDGREGASIFSTTAVARPIGADEERESVPTQVYLRMNAAPSIPARQGGRGIRFSMAPPATPPRAS</sequence>
<dbReference type="EMBL" id="CP000442">
    <property type="protein sequence ID" value="ABI91339.1"/>
    <property type="molecule type" value="Genomic_DNA"/>
</dbReference>
<keyword evidence="3" id="KW-1185">Reference proteome</keyword>
<dbReference type="RefSeq" id="WP_011660690.1">
    <property type="nucleotide sequence ID" value="NC_008392.1"/>
</dbReference>
<evidence type="ECO:0000256" key="1">
    <source>
        <dbReference type="SAM" id="MobiDB-lite"/>
    </source>
</evidence>
<evidence type="ECO:0000313" key="2">
    <source>
        <dbReference type="EMBL" id="ABI91339.1"/>
    </source>
</evidence>
<gene>
    <name evidence="2" type="ordered locus">Bamb_5792</name>
</gene>
<dbReference type="AlphaFoldDB" id="Q0B3D4"/>